<dbReference type="EMBL" id="CP019646">
    <property type="protein sequence ID" value="AQQ71172.1"/>
    <property type="molecule type" value="Genomic_DNA"/>
</dbReference>
<organism evidence="2 3">
    <name type="scientific">Limihaloglobus sulfuriphilus</name>
    <dbReference type="NCBI Taxonomy" id="1851148"/>
    <lineage>
        <taxon>Bacteria</taxon>
        <taxon>Pseudomonadati</taxon>
        <taxon>Planctomycetota</taxon>
        <taxon>Phycisphaerae</taxon>
        <taxon>Sedimentisphaerales</taxon>
        <taxon>Sedimentisphaeraceae</taxon>
        <taxon>Limihaloglobus</taxon>
    </lineage>
</organism>
<evidence type="ECO:0000313" key="2">
    <source>
        <dbReference type="EMBL" id="AQQ71172.1"/>
    </source>
</evidence>
<dbReference type="InterPro" id="IPR007421">
    <property type="entry name" value="Schlafen_AlbA_2_dom"/>
</dbReference>
<protein>
    <submittedName>
        <fullName evidence="2">Divergent AAA domain protein</fullName>
    </submittedName>
</protein>
<feature type="domain" description="Schlafen AlbA-2" evidence="1">
    <location>
        <begin position="20"/>
        <end position="131"/>
    </location>
</feature>
<sequence length="559" mass="64479">MLTEQELKKELARLLSLPKETEWAEFKEAKTGYDFNKLGKYFSALSNEANLKNLHCGWLVFGVNDKRQIVGSQFRPERGKLDSLKHEVSQHTTNNISFIEIYELMMPEGRVIMFQVPAAPKGIPTAWKRYYSGRNGESLGGLNLQEILAIRSQNIQEDWSAKICEDATISDLSEGAIDKARSEYKKKNPGLSEEVDSWEDTTFLNKAKITIQGKVTNSAIILLGKSESEHFLSPSIAQMTWILKSESGIEKDYEHFRPPFLINVERLFNKIRNLTYRYLDNTSLFPTEITQYEPWVIREALHNCIAHQDYSKCGRINIVENPDELIFTNLGNFIPGDIETVIHQDAPQELYRNPFLAQAMVNLNMIDTIGSGIRKMYLTQKNRYFPLPDYDLTSHDKIVLKIQGKVLDENYTRILLKNTDIDLDTVILLDKIQKRKQIPKDCAKYLRRKGLIEGRYPNLYISSKIAAAAGKKAQYIKNRAFDDEHYKKLIIKYIRRYGSATRKDIDILILDKLSDALSLDQKKDKIKNIIYGMHKRDGTIVNKEKPPKSKWVLSEKELD</sequence>
<dbReference type="InterPro" id="IPR038475">
    <property type="entry name" value="RecG_C_sf"/>
</dbReference>
<name>A0A1Q2MFY3_9BACT</name>
<reference evidence="3" key="1">
    <citation type="submission" date="2017-02" db="EMBL/GenBank/DDBJ databases">
        <title>Comparative genomics and description of representatives of a novel lineage of planctomycetes thriving in anoxic sediments.</title>
        <authorList>
            <person name="Spring S."/>
            <person name="Bunk B."/>
            <person name="Sproer C."/>
        </authorList>
    </citation>
    <scope>NUCLEOTIDE SEQUENCE [LARGE SCALE GENOMIC DNA]</scope>
    <source>
        <strain evidence="3">SM-Chi-D1</strain>
    </source>
</reference>
<dbReference type="Gene3D" id="3.30.565.60">
    <property type="match status" value="1"/>
</dbReference>
<evidence type="ECO:0000259" key="1">
    <source>
        <dbReference type="Pfam" id="PF04326"/>
    </source>
</evidence>
<dbReference type="KEGG" id="pbas:SMSP2_01538"/>
<dbReference type="STRING" id="1851148.SMSP2_01538"/>
<gene>
    <name evidence="2" type="ORF">SMSP2_01538</name>
</gene>
<dbReference type="Proteomes" id="UP000188181">
    <property type="component" value="Chromosome"/>
</dbReference>
<dbReference type="AlphaFoldDB" id="A0A1Q2MFY3"/>
<dbReference type="Gene3D" id="3.30.950.30">
    <property type="entry name" value="Schlafen, AAA domain"/>
    <property type="match status" value="1"/>
</dbReference>
<dbReference type="PANTHER" id="PTHR30595:SF6">
    <property type="entry name" value="SCHLAFEN ALBA-2 DOMAIN-CONTAINING PROTEIN"/>
    <property type="match status" value="1"/>
</dbReference>
<dbReference type="RefSeq" id="WP_146683378.1">
    <property type="nucleotide sequence ID" value="NZ_CP019646.1"/>
</dbReference>
<dbReference type="InterPro" id="IPR038461">
    <property type="entry name" value="Schlafen_AlbA_2_dom_sf"/>
</dbReference>
<keyword evidence="3" id="KW-1185">Reference proteome</keyword>
<dbReference type="Pfam" id="PF04326">
    <property type="entry name" value="SLFN_AlbA_2"/>
    <property type="match status" value="1"/>
</dbReference>
<proteinExistence type="predicted"/>
<evidence type="ECO:0000313" key="3">
    <source>
        <dbReference type="Proteomes" id="UP000188181"/>
    </source>
</evidence>
<dbReference type="PANTHER" id="PTHR30595">
    <property type="entry name" value="GLPR-RELATED TRANSCRIPTIONAL REPRESSOR"/>
    <property type="match status" value="1"/>
</dbReference>
<dbReference type="OrthoDB" id="258364at2"/>
<accession>A0A1Q2MFY3</accession>